<dbReference type="Pfam" id="PF00106">
    <property type="entry name" value="adh_short"/>
    <property type="match status" value="1"/>
</dbReference>
<dbReference type="InterPro" id="IPR057326">
    <property type="entry name" value="KR_dom"/>
</dbReference>
<dbReference type="PROSITE" id="PS00061">
    <property type="entry name" value="ADH_SHORT"/>
    <property type="match status" value="1"/>
</dbReference>
<dbReference type="SUPFAM" id="SSF51735">
    <property type="entry name" value="NAD(P)-binding Rossmann-fold domains"/>
    <property type="match status" value="1"/>
</dbReference>
<comment type="caution">
    <text evidence="5">The sequence shown here is derived from an EMBL/GenBank/DDBJ whole genome shotgun (WGS) entry which is preliminary data.</text>
</comment>
<evidence type="ECO:0000259" key="4">
    <source>
        <dbReference type="SMART" id="SM00822"/>
    </source>
</evidence>
<reference evidence="5" key="2">
    <citation type="submission" date="2020-09" db="EMBL/GenBank/DDBJ databases">
        <authorList>
            <person name="Sun Q."/>
            <person name="Ohkuma M."/>
        </authorList>
    </citation>
    <scope>NUCLEOTIDE SEQUENCE</scope>
    <source>
        <strain evidence="5">JCM 19831</strain>
    </source>
</reference>
<dbReference type="Proteomes" id="UP000642070">
    <property type="component" value="Unassembled WGS sequence"/>
</dbReference>
<keyword evidence="5" id="KW-0808">Transferase</keyword>
<dbReference type="RefSeq" id="WP_190257172.1">
    <property type="nucleotide sequence ID" value="NZ_BMPI01000090.1"/>
</dbReference>
<keyword evidence="5" id="KW-0418">Kinase</keyword>
<dbReference type="Gene3D" id="3.40.50.720">
    <property type="entry name" value="NAD(P)-binding Rossmann-like Domain"/>
    <property type="match status" value="1"/>
</dbReference>
<dbReference type="PRINTS" id="PR00080">
    <property type="entry name" value="SDRFAMILY"/>
</dbReference>
<protein>
    <submittedName>
        <fullName evidence="5">Serine/threonine protein kinase</fullName>
    </submittedName>
</protein>
<comment type="similarity">
    <text evidence="1 3">Belongs to the short-chain dehydrogenases/reductases (SDR) family.</text>
</comment>
<evidence type="ECO:0000313" key="6">
    <source>
        <dbReference type="Proteomes" id="UP000642070"/>
    </source>
</evidence>
<evidence type="ECO:0000256" key="1">
    <source>
        <dbReference type="ARBA" id="ARBA00006484"/>
    </source>
</evidence>
<dbReference type="GO" id="GO:0016491">
    <property type="term" value="F:oxidoreductase activity"/>
    <property type="evidence" value="ECO:0007669"/>
    <property type="project" value="UniProtKB-KW"/>
</dbReference>
<reference evidence="5" key="1">
    <citation type="journal article" date="2014" name="Int. J. Syst. Evol. Microbiol.">
        <title>Complete genome sequence of Corynebacterium casei LMG S-19264T (=DSM 44701T), isolated from a smear-ripened cheese.</title>
        <authorList>
            <consortium name="US DOE Joint Genome Institute (JGI-PGF)"/>
            <person name="Walter F."/>
            <person name="Albersmeier A."/>
            <person name="Kalinowski J."/>
            <person name="Ruckert C."/>
        </authorList>
    </citation>
    <scope>NUCLEOTIDE SEQUENCE</scope>
    <source>
        <strain evidence="5">JCM 19831</strain>
    </source>
</reference>
<dbReference type="PANTHER" id="PTHR45024">
    <property type="entry name" value="DEHYDROGENASES, SHORT CHAIN"/>
    <property type="match status" value="1"/>
</dbReference>
<keyword evidence="5" id="KW-0723">Serine/threonine-protein kinase</keyword>
<dbReference type="PRINTS" id="PR00081">
    <property type="entry name" value="GDHRDH"/>
</dbReference>
<evidence type="ECO:0000256" key="3">
    <source>
        <dbReference type="RuleBase" id="RU000363"/>
    </source>
</evidence>
<accession>A0A917UCT3</accession>
<organism evidence="5 6">
    <name type="scientific">Dactylosporangium sucinum</name>
    <dbReference type="NCBI Taxonomy" id="1424081"/>
    <lineage>
        <taxon>Bacteria</taxon>
        <taxon>Bacillati</taxon>
        <taxon>Actinomycetota</taxon>
        <taxon>Actinomycetes</taxon>
        <taxon>Micromonosporales</taxon>
        <taxon>Micromonosporaceae</taxon>
        <taxon>Dactylosporangium</taxon>
    </lineage>
</organism>
<dbReference type="InterPro" id="IPR036291">
    <property type="entry name" value="NAD(P)-bd_dom_sf"/>
</dbReference>
<sequence length="310" mass="32226">MSITFDGRVAVVTGAGGGLGRTYALELARRGAAVVVNDLGGSLDGAGSSASAADKVVEEIRVAGGRAIAEHSSVATPQGGAAIVDAALREFGRLDVVINNAGILRDRSAGKLSSEDVDGVLDVHLRGAFNVSLPAFRVMKEQRYGRLLFTTSVAGLLGNFGQANYSAAKMGLVGLASTLSIEGERSGILANCIAPVALTRMTEALMPADSRDVLRADYVTPLAVYLVSEQCQETREIFSVGGGRYARFFVAVTPGIHVGESTPTVEDLAARLPEIRDLSEHLVLRAADEEVALLAKSLPANPVEGAHANA</sequence>
<keyword evidence="6" id="KW-1185">Reference proteome</keyword>
<name>A0A917UCT3_9ACTN</name>
<evidence type="ECO:0000256" key="2">
    <source>
        <dbReference type="ARBA" id="ARBA00023002"/>
    </source>
</evidence>
<dbReference type="InterPro" id="IPR020904">
    <property type="entry name" value="Sc_DH/Rdtase_CS"/>
</dbReference>
<keyword evidence="2" id="KW-0560">Oxidoreductase</keyword>
<dbReference type="PANTHER" id="PTHR45024:SF2">
    <property type="entry name" value="SCP2 DOMAIN-CONTAINING PROTEIN"/>
    <property type="match status" value="1"/>
</dbReference>
<proteinExistence type="inferred from homology"/>
<dbReference type="AlphaFoldDB" id="A0A917UCT3"/>
<dbReference type="GO" id="GO:0004674">
    <property type="term" value="F:protein serine/threonine kinase activity"/>
    <property type="evidence" value="ECO:0007669"/>
    <property type="project" value="UniProtKB-KW"/>
</dbReference>
<gene>
    <name evidence="5" type="ORF">GCM10007977_100220</name>
</gene>
<dbReference type="SMART" id="SM00822">
    <property type="entry name" value="PKS_KR"/>
    <property type="match status" value="1"/>
</dbReference>
<dbReference type="EMBL" id="BMPI01000090">
    <property type="protein sequence ID" value="GGM82736.1"/>
    <property type="molecule type" value="Genomic_DNA"/>
</dbReference>
<feature type="domain" description="Ketoreductase" evidence="4">
    <location>
        <begin position="8"/>
        <end position="199"/>
    </location>
</feature>
<dbReference type="InterPro" id="IPR051687">
    <property type="entry name" value="Peroxisomal_Beta-Oxidation"/>
</dbReference>
<dbReference type="InterPro" id="IPR002347">
    <property type="entry name" value="SDR_fam"/>
</dbReference>
<evidence type="ECO:0000313" key="5">
    <source>
        <dbReference type="EMBL" id="GGM82736.1"/>
    </source>
</evidence>
<dbReference type="CDD" id="cd05353">
    <property type="entry name" value="hydroxyacyl-CoA-like_DH_SDR_c-like"/>
    <property type="match status" value="1"/>
</dbReference>